<organism evidence="6 7">
    <name type="scientific">Peptoclostridium litorale DSM 5388</name>
    <dbReference type="NCBI Taxonomy" id="1121324"/>
    <lineage>
        <taxon>Bacteria</taxon>
        <taxon>Bacillati</taxon>
        <taxon>Bacillota</taxon>
        <taxon>Clostridia</taxon>
        <taxon>Peptostreptococcales</taxon>
        <taxon>Peptoclostridiaceae</taxon>
        <taxon>Peptoclostridium</taxon>
    </lineage>
</organism>
<dbReference type="eggNOG" id="COG1922">
    <property type="taxonomic scope" value="Bacteria"/>
</dbReference>
<comment type="pathway">
    <text evidence="5">Cell wall biogenesis; teichoic acid biosynthesis.</text>
</comment>
<dbReference type="NCBIfam" id="TIGR00696">
    <property type="entry name" value="wecG_tagA_cpsF"/>
    <property type="match status" value="1"/>
</dbReference>
<keyword evidence="4 5" id="KW-0961">Cell wall biogenesis/degradation</keyword>
<reference evidence="6 7" key="1">
    <citation type="submission" date="2014-03" db="EMBL/GenBank/DDBJ databases">
        <title>Genome sequence of Clostridium litorale W6, DSM 5388.</title>
        <authorList>
            <person name="Poehlein A."/>
            <person name="Jagirdar A."/>
            <person name="Khonsari B."/>
            <person name="Chibani C.M."/>
            <person name="Gutierrez Gutierrez D.A."/>
            <person name="Davydova E."/>
            <person name="Alghaithi H.S."/>
            <person name="Nair K.P."/>
            <person name="Dhamotharan K."/>
            <person name="Chandran L."/>
            <person name="G W."/>
            <person name="Daniel R."/>
        </authorList>
    </citation>
    <scope>NUCLEOTIDE SEQUENCE [LARGE SCALE GENOMIC DNA]</scope>
    <source>
        <strain evidence="6 7">W6</strain>
    </source>
</reference>
<keyword evidence="7" id="KW-1185">Reference proteome</keyword>
<evidence type="ECO:0000313" key="7">
    <source>
        <dbReference type="Proteomes" id="UP000027946"/>
    </source>
</evidence>
<evidence type="ECO:0000313" key="6">
    <source>
        <dbReference type="EMBL" id="KDR94829.1"/>
    </source>
</evidence>
<gene>
    <name evidence="6" type="primary">tarA</name>
    <name evidence="6" type="ORF">CLIT_13c01510</name>
</gene>
<evidence type="ECO:0000256" key="5">
    <source>
        <dbReference type="HAMAP-Rule" id="MF_02070"/>
    </source>
</evidence>
<comment type="caution">
    <text evidence="6">The sequence shown here is derived from an EMBL/GenBank/DDBJ whole genome shotgun (WGS) entry which is preliminary data.</text>
</comment>
<dbReference type="EC" id="2.4.1.187" evidence="5"/>
<dbReference type="AlphaFoldDB" id="A0A069RCP3"/>
<comment type="catalytic activity">
    <reaction evidence="5">
        <text>UDP-N-acetyl-alpha-D-mannosamine + N-acetyl-alpha-D-glucosaminyl-di-trans,octa-cis-undecaprenyl diphosphate = N-acetyl-beta-D-mannosaminyl-(1-&gt;4)-N-acetyl-alpha-D-glucosaminyl di-trans,octa-cis-undecaprenyl diphosphate + UDP + H(+)</text>
        <dbReference type="Rhea" id="RHEA:16053"/>
        <dbReference type="ChEBI" id="CHEBI:15378"/>
        <dbReference type="ChEBI" id="CHEBI:58223"/>
        <dbReference type="ChEBI" id="CHEBI:62959"/>
        <dbReference type="ChEBI" id="CHEBI:68623"/>
        <dbReference type="ChEBI" id="CHEBI:132210"/>
        <dbReference type="EC" id="2.4.1.187"/>
    </reaction>
</comment>
<evidence type="ECO:0000256" key="2">
    <source>
        <dbReference type="ARBA" id="ARBA00022679"/>
    </source>
</evidence>
<dbReference type="InterPro" id="IPR004629">
    <property type="entry name" value="WecG_TagA_CpsF"/>
</dbReference>
<dbReference type="RefSeq" id="WP_038266042.1">
    <property type="nucleotide sequence ID" value="NZ_FSRH01000005.1"/>
</dbReference>
<keyword evidence="3 5" id="KW-0777">Teichoic acid biosynthesis</keyword>
<comment type="function">
    <text evidence="5">Catalyzes the conversion of GlcNAc-PP-undecaprenol into ManNAc-GlcNAc-PP-undecaprenol, the first committed lipid intermediate in the de novo synthesis of teichoic acid.</text>
</comment>
<proteinExistence type="inferred from homology"/>
<dbReference type="OrthoDB" id="9771846at2"/>
<accession>A0A069RCP3</accession>
<dbReference type="Proteomes" id="UP000027946">
    <property type="component" value="Unassembled WGS sequence"/>
</dbReference>
<evidence type="ECO:0000256" key="3">
    <source>
        <dbReference type="ARBA" id="ARBA00022944"/>
    </source>
</evidence>
<dbReference type="GO" id="GO:0047244">
    <property type="term" value="F:N-acetylglucosaminyldiphosphoundecaprenol N-acetyl-beta-D-mannosaminyltransferase activity"/>
    <property type="evidence" value="ECO:0007669"/>
    <property type="project" value="UniProtKB-UniRule"/>
</dbReference>
<evidence type="ECO:0000256" key="4">
    <source>
        <dbReference type="ARBA" id="ARBA00023316"/>
    </source>
</evidence>
<evidence type="ECO:0000256" key="1">
    <source>
        <dbReference type="ARBA" id="ARBA00022676"/>
    </source>
</evidence>
<dbReference type="STRING" id="1121324.CLIT_13c01510"/>
<dbReference type="GO" id="GO:0019350">
    <property type="term" value="P:teichoic acid biosynthetic process"/>
    <property type="evidence" value="ECO:0007669"/>
    <property type="project" value="UniProtKB-UniRule"/>
</dbReference>
<dbReference type="Pfam" id="PF03808">
    <property type="entry name" value="Glyco_tran_WecG"/>
    <property type="match status" value="1"/>
</dbReference>
<keyword evidence="1 5" id="KW-0328">Glycosyltransferase</keyword>
<dbReference type="EMBL" id="JJMM01000013">
    <property type="protein sequence ID" value="KDR94829.1"/>
    <property type="molecule type" value="Genomic_DNA"/>
</dbReference>
<dbReference type="PANTHER" id="PTHR34136">
    <property type="match status" value="1"/>
</dbReference>
<dbReference type="UniPathway" id="UPA00632"/>
<dbReference type="GO" id="GO:0071555">
    <property type="term" value="P:cell wall organization"/>
    <property type="evidence" value="ECO:0007669"/>
    <property type="project" value="UniProtKB-KW"/>
</dbReference>
<dbReference type="HAMAP" id="MF_02070">
    <property type="entry name" value="TagA_TarA"/>
    <property type="match status" value="1"/>
</dbReference>
<dbReference type="PANTHER" id="PTHR34136:SF1">
    <property type="entry name" value="UDP-N-ACETYL-D-MANNOSAMINURONIC ACID TRANSFERASE"/>
    <property type="match status" value="1"/>
</dbReference>
<dbReference type="CDD" id="cd06533">
    <property type="entry name" value="Glyco_transf_WecG_TagA"/>
    <property type="match status" value="1"/>
</dbReference>
<protein>
    <recommendedName>
        <fullName evidence="5">N-acetylglucosaminyldiphosphoundecaprenol N-acetyl-beta-D-mannosaminyltransferase</fullName>
        <ecNumber evidence="5">2.4.1.187</ecNumber>
    </recommendedName>
    <alternativeName>
        <fullName evidence="5">N-acetylmannosaminyltransferase</fullName>
    </alternativeName>
    <alternativeName>
        <fullName evidence="5">UDP-N-acetylmannosamine transferase</fullName>
    </alternativeName>
    <alternativeName>
        <fullName evidence="5">UDP-N-acetylmannosamine:N-acetylglucosaminyl pyrophosphorylundecaprenol N-acetylmannosaminyltransferase</fullName>
    </alternativeName>
</protein>
<name>A0A069RCP3_PEPLI</name>
<sequence length="249" mass="27866">MSKLNILGVPIDRVDMNSALSKIVEHMENGDKCVVCTPNSEIVMQAQDNKELWDFINGADLVVPDGIGLVAASRIIGKPLKERVTGIDLMERVLWYCDMNKKDVFIMGGKPGVAQMAAENISCKYPDIHFCGTNHGYFKGLHVGCEGHEEEMAVIDHINSARPDVLFVALGAPKQELWIKKYANMLNANVIMGVGGSTDVYAGEVKRAPQVYQNLGIEWLYRLIKEPWRYKRMMALPKFVVEVIKRGEN</sequence>
<dbReference type="InterPro" id="IPR034714">
    <property type="entry name" value="TagA_TarA"/>
</dbReference>
<comment type="similarity">
    <text evidence="5">Belongs to the glycosyltransferase 26 family. TagA/TarA subfamily.</text>
</comment>
<keyword evidence="2 5" id="KW-0808">Transferase</keyword>